<keyword evidence="2" id="KW-0378">Hydrolase</keyword>
<dbReference type="InterPro" id="IPR001539">
    <property type="entry name" value="Peptidase_U32"/>
</dbReference>
<dbReference type="RefSeq" id="WP_007790248.1">
    <property type="nucleotide sequence ID" value="NZ_ADGQ01000061.1"/>
</dbReference>
<dbReference type="EC" id="3.4.-.-" evidence="2"/>
<organism evidence="2 3">
    <name type="scientific">Peptostreptococcus stomatis DSM 17678</name>
    <dbReference type="NCBI Taxonomy" id="596315"/>
    <lineage>
        <taxon>Bacteria</taxon>
        <taxon>Bacillati</taxon>
        <taxon>Bacillota</taxon>
        <taxon>Clostridia</taxon>
        <taxon>Peptostreptococcales</taxon>
        <taxon>Peptostreptococcaceae</taxon>
        <taxon>Peptostreptococcus</taxon>
    </lineage>
</organism>
<evidence type="ECO:0000313" key="2">
    <source>
        <dbReference type="EMBL" id="EFM64343.1"/>
    </source>
</evidence>
<accession>E0E442</accession>
<sequence length="812" mass="92109">MNKNLELLAPVGSMEALRAAVQNGANAVYLGGKVFSARASANNFDYDELRQAVEYAHIRDCKVFVTVNTLIKQSEMEDFIDYIKYLYSISVDALILQDIGMARRIRDILPDFELHASTQMAAHSLNDVLYLESVGFKRVVLARELNVEEIKMITDHCQADIEIFVHGALCVSYSGQCYMSSVLGTRSGNRGRCAQPCRQKYRLFNSDEDRYEDVEGDYLLSPRDLNTIEDIGRIIDTNVLSLKIEGRMKRPEYVATVVSSYRDAILNYVENGKSGISDESLEDLYVIFNRKFTRGYLLGQTGGDIMNSSKPNNRGLYVGRVQAYNSKSKRLKIRLEASLKKGDGLSIGGGTVGRIILGKDIRTIGLPGESVEIDYIGKIKPGTQVFKTSDGQLLDRMKKTYEPGHEYVKRPLYMELDLKVGQHPCLKVWDDRGNMVKLNGDYLLEEAIKVPISQEKAINQLSKLGNTPYYLEEIKCNIDGKASMPISGLNTLRRLAIDDISKQRVRVQGRTYDKCGNQEKKLVTPLVDRILDKKQGPKFNISCGNLDQLQASLEYNIGDIYYRDIASLGKAIDISRQAGKDIYYYMPRIIRTDEERVYKVLSSLDEEDMAYLKGFRISSYGQIGWAKDHLPDKKILVAPWLNVINDLSLDYYASIGASRICMSQEVSLNQLRGMDKLYGQAYETEYVVYGNNEMMISEYCPMGVLTKDCKKNKRDALCNKSIYYLESNEGHRYRLAQSPECRTTIYSDEIVNLVDDLDSLSMLGIDNYDIVFNFEDQDEVGAILKGFILGQRGELNRLKRTYNTGHLYKEMD</sequence>
<dbReference type="Pfam" id="PF01136">
    <property type="entry name" value="Peptidase_U32"/>
    <property type="match status" value="2"/>
</dbReference>
<protein>
    <submittedName>
        <fullName evidence="2">Peptidase, U32 family</fullName>
        <ecNumber evidence="2">3.4.-.-</ecNumber>
    </submittedName>
</protein>
<dbReference type="PROSITE" id="PS01276">
    <property type="entry name" value="PEPTIDASE_U32"/>
    <property type="match status" value="1"/>
</dbReference>
<dbReference type="GO" id="GO:0016787">
    <property type="term" value="F:hydrolase activity"/>
    <property type="evidence" value="ECO:0007669"/>
    <property type="project" value="UniProtKB-KW"/>
</dbReference>
<dbReference type="Proteomes" id="UP000003244">
    <property type="component" value="Unassembled WGS sequence"/>
</dbReference>
<dbReference type="PANTHER" id="PTHR30217:SF10">
    <property type="entry name" value="23S RRNA 5-HYDROXYCYTIDINE C2501 SYNTHASE"/>
    <property type="match status" value="1"/>
</dbReference>
<dbReference type="eggNOG" id="COG0826">
    <property type="taxonomic scope" value="Bacteria"/>
</dbReference>
<dbReference type="PANTHER" id="PTHR30217">
    <property type="entry name" value="PEPTIDASE U32 FAMILY"/>
    <property type="match status" value="1"/>
</dbReference>
<dbReference type="OrthoDB" id="9807498at2"/>
<proteinExistence type="predicted"/>
<dbReference type="STRING" id="596315.HMPREF0634_0258"/>
<dbReference type="InterPro" id="IPR051454">
    <property type="entry name" value="RNA/ubiquinone_mod_enzymes"/>
</dbReference>
<dbReference type="EMBL" id="ADGQ01000061">
    <property type="protein sequence ID" value="EFM64343.1"/>
    <property type="molecule type" value="Genomic_DNA"/>
</dbReference>
<keyword evidence="3" id="KW-1185">Reference proteome</keyword>
<dbReference type="GeneID" id="84801044"/>
<dbReference type="AlphaFoldDB" id="E0E442"/>
<evidence type="ECO:0000259" key="1">
    <source>
        <dbReference type="Pfam" id="PF12392"/>
    </source>
</evidence>
<reference evidence="2 3" key="1">
    <citation type="submission" date="2010-08" db="EMBL/GenBank/DDBJ databases">
        <authorList>
            <person name="Harkins D.M."/>
            <person name="Madupu R."/>
            <person name="Durkin A.S."/>
            <person name="Torralba M."/>
            <person name="Methe B."/>
            <person name="Sutton G.G."/>
            <person name="Nelson K.E."/>
        </authorList>
    </citation>
    <scope>NUCLEOTIDE SEQUENCE [LARGE SCALE GENOMIC DNA]</scope>
    <source>
        <strain evidence="2 3">DSM 17678</strain>
    </source>
</reference>
<dbReference type="Pfam" id="PF12392">
    <property type="entry name" value="DUF3656"/>
    <property type="match status" value="1"/>
</dbReference>
<dbReference type="InterPro" id="IPR020988">
    <property type="entry name" value="Pept_U32_collagenase"/>
</dbReference>
<comment type="caution">
    <text evidence="2">The sequence shown here is derived from an EMBL/GenBank/DDBJ whole genome shotgun (WGS) entry which is preliminary data.</text>
</comment>
<feature type="domain" description="Peptidase U32 collagenase" evidence="1">
    <location>
        <begin position="385"/>
        <end position="504"/>
    </location>
</feature>
<name>E0E442_9FIRM</name>
<gene>
    <name evidence="2" type="ORF">HMPREF0634_0258</name>
</gene>
<evidence type="ECO:0000313" key="3">
    <source>
        <dbReference type="Proteomes" id="UP000003244"/>
    </source>
</evidence>